<feature type="chain" id="PRO_5023047825" evidence="9">
    <location>
        <begin position="30"/>
        <end position="157"/>
    </location>
</feature>
<evidence type="ECO:0000256" key="6">
    <source>
        <dbReference type="ARBA" id="ARBA00023136"/>
    </source>
</evidence>
<keyword evidence="6" id="KW-0472">Membrane</keyword>
<dbReference type="GO" id="GO:0032222">
    <property type="term" value="P:regulation of synaptic transmission, cholinergic"/>
    <property type="evidence" value="ECO:0007669"/>
    <property type="project" value="InterPro"/>
</dbReference>
<reference evidence="10 11" key="1">
    <citation type="submission" date="2019-08" db="EMBL/GenBank/DDBJ databases">
        <authorList>
            <person name="Alioto T."/>
            <person name="Alioto T."/>
            <person name="Gomez Garrido J."/>
        </authorList>
    </citation>
    <scope>NUCLEOTIDE SEQUENCE [LARGE SCALE GENOMIC DNA]</scope>
</reference>
<evidence type="ECO:0000256" key="2">
    <source>
        <dbReference type="ARBA" id="ARBA00022622"/>
    </source>
</evidence>
<evidence type="ECO:0000256" key="5">
    <source>
        <dbReference type="ARBA" id="ARBA00022989"/>
    </source>
</evidence>
<dbReference type="GO" id="GO:0098552">
    <property type="term" value="C:side of membrane"/>
    <property type="evidence" value="ECO:0007669"/>
    <property type="project" value="UniProtKB-KW"/>
</dbReference>
<dbReference type="OrthoDB" id="6083863at2759"/>
<dbReference type="PANTHER" id="PTHR33562">
    <property type="entry name" value="ATILLA, ISOFORM B-RELATED-RELATED"/>
    <property type="match status" value="1"/>
</dbReference>
<proteinExistence type="predicted"/>
<evidence type="ECO:0000256" key="4">
    <source>
        <dbReference type="ARBA" id="ARBA00022729"/>
    </source>
</evidence>
<keyword evidence="2" id="KW-0336">GPI-anchor</keyword>
<dbReference type="PANTHER" id="PTHR33562:SF17">
    <property type="entry name" value="PROTEIN QUIVER"/>
    <property type="match status" value="1"/>
</dbReference>
<organism evidence="10 11">
    <name type="scientific">Cinara cedri</name>
    <dbReference type="NCBI Taxonomy" id="506608"/>
    <lineage>
        <taxon>Eukaryota</taxon>
        <taxon>Metazoa</taxon>
        <taxon>Ecdysozoa</taxon>
        <taxon>Arthropoda</taxon>
        <taxon>Hexapoda</taxon>
        <taxon>Insecta</taxon>
        <taxon>Pterygota</taxon>
        <taxon>Neoptera</taxon>
        <taxon>Paraneoptera</taxon>
        <taxon>Hemiptera</taxon>
        <taxon>Sternorrhyncha</taxon>
        <taxon>Aphidomorpha</taxon>
        <taxon>Aphidoidea</taxon>
        <taxon>Aphididae</taxon>
        <taxon>Lachninae</taxon>
        <taxon>Cinara</taxon>
    </lineage>
</organism>
<keyword evidence="8" id="KW-0449">Lipoprotein</keyword>
<keyword evidence="11" id="KW-1185">Reference proteome</keyword>
<evidence type="ECO:0000256" key="7">
    <source>
        <dbReference type="ARBA" id="ARBA00023180"/>
    </source>
</evidence>
<dbReference type="Proteomes" id="UP000325440">
    <property type="component" value="Unassembled WGS sequence"/>
</dbReference>
<name>A0A5E4NJM4_9HEMI</name>
<accession>A0A5E4NJM4</accession>
<dbReference type="AlphaFoldDB" id="A0A5E4NJM4"/>
<evidence type="ECO:0000313" key="10">
    <source>
        <dbReference type="EMBL" id="VVC45131.1"/>
    </source>
</evidence>
<keyword evidence="3" id="KW-0812">Transmembrane</keyword>
<evidence type="ECO:0000313" key="11">
    <source>
        <dbReference type="Proteomes" id="UP000325440"/>
    </source>
</evidence>
<dbReference type="SUPFAM" id="SSF57302">
    <property type="entry name" value="Snake toxin-like"/>
    <property type="match status" value="1"/>
</dbReference>
<keyword evidence="4 9" id="KW-0732">Signal</keyword>
<evidence type="ECO:0000256" key="3">
    <source>
        <dbReference type="ARBA" id="ARBA00022692"/>
    </source>
</evidence>
<sequence>MNDAAKRAACTATVILFVLLSVVIKGAKSIICYKCNSKYDYRCGDPFQHYTLGLVNCNITEVPSHLQGKEPVICRKSVQRIHGSIRIVRDCGYTEDLVHDDQECYSRLGSKDIDVTHCSCTADMCNGSTTGVPNGPSRATIIAVISASVMCFVLQAF</sequence>
<dbReference type="GO" id="GO:0030431">
    <property type="term" value="P:sleep"/>
    <property type="evidence" value="ECO:0007669"/>
    <property type="project" value="InterPro"/>
</dbReference>
<protein>
    <submittedName>
        <fullName evidence="10">Uncharacterized protein</fullName>
    </submittedName>
</protein>
<gene>
    <name evidence="10" type="ORF">CINCED_3A001139</name>
</gene>
<keyword evidence="5" id="KW-1133">Transmembrane helix</keyword>
<dbReference type="InterPro" id="IPR050975">
    <property type="entry name" value="Sleep_regulator"/>
</dbReference>
<dbReference type="InterPro" id="IPR031424">
    <property type="entry name" value="QVR-like"/>
</dbReference>
<evidence type="ECO:0000256" key="8">
    <source>
        <dbReference type="ARBA" id="ARBA00023288"/>
    </source>
</evidence>
<evidence type="ECO:0000256" key="1">
    <source>
        <dbReference type="ARBA" id="ARBA00004589"/>
    </source>
</evidence>
<dbReference type="InterPro" id="IPR045860">
    <property type="entry name" value="Snake_toxin-like_sf"/>
</dbReference>
<keyword evidence="7" id="KW-0325">Glycoprotein</keyword>
<dbReference type="EMBL" id="CABPRJ010002395">
    <property type="protein sequence ID" value="VVC45131.1"/>
    <property type="molecule type" value="Genomic_DNA"/>
</dbReference>
<dbReference type="Pfam" id="PF17064">
    <property type="entry name" value="QVR"/>
    <property type="match status" value="1"/>
</dbReference>
<feature type="signal peptide" evidence="9">
    <location>
        <begin position="1"/>
        <end position="29"/>
    </location>
</feature>
<comment type="subcellular location">
    <subcellularLocation>
        <location evidence="1">Membrane</location>
        <topology evidence="1">Lipid-anchor</topology>
        <topology evidence="1">GPI-anchor</topology>
    </subcellularLocation>
</comment>
<evidence type="ECO:0000256" key="9">
    <source>
        <dbReference type="SAM" id="SignalP"/>
    </source>
</evidence>